<sequence>MTLAATLVLALLIGATLGALGGGGSILAVPVLVFVAGLPTTAAVPMSLLVVGCSAAVAAVSRIRAGHVRWRIAGLLAVTGAGATYLGALVNRRLDPRLLLAGFGVLLAAAGVRMLLDRPVRRTGCAAPDGGTDWRRCGPRTAAVGVLVGFLTGLFGVGGGFLIVPALTLMLGLPIAAAAGTSLVVIALNSFSGLLSWLGHVNFDPLLAGAFTACTLLGAAVAAPVGCRLPHRAVQRTFSVLVLAAAGFLLVRVATA</sequence>
<keyword evidence="4 6" id="KW-1133">Transmembrane helix</keyword>
<evidence type="ECO:0000313" key="8">
    <source>
        <dbReference type="Proteomes" id="UP001341259"/>
    </source>
</evidence>
<dbReference type="EMBL" id="CP107906">
    <property type="protein sequence ID" value="WUG98497.1"/>
    <property type="molecule type" value="Genomic_DNA"/>
</dbReference>
<comment type="similarity">
    <text evidence="2 6">Belongs to the 4-toluene sulfonate uptake permease (TSUP) (TC 2.A.102) family.</text>
</comment>
<feature type="transmembrane region" description="Helical" evidence="6">
    <location>
        <begin position="72"/>
        <end position="90"/>
    </location>
</feature>
<dbReference type="PANTHER" id="PTHR43701">
    <property type="entry name" value="MEMBRANE TRANSPORTER PROTEIN MJ0441-RELATED"/>
    <property type="match status" value="1"/>
</dbReference>
<evidence type="ECO:0000256" key="4">
    <source>
        <dbReference type="ARBA" id="ARBA00022989"/>
    </source>
</evidence>
<evidence type="ECO:0000256" key="5">
    <source>
        <dbReference type="ARBA" id="ARBA00023136"/>
    </source>
</evidence>
<feature type="transmembrane region" description="Helical" evidence="6">
    <location>
        <begin position="96"/>
        <end position="116"/>
    </location>
</feature>
<reference evidence="7 8" key="1">
    <citation type="submission" date="2022-10" db="EMBL/GenBank/DDBJ databases">
        <title>The complete genomes of actinobacterial strains from the NBC collection.</title>
        <authorList>
            <person name="Joergensen T.S."/>
            <person name="Alvarez Arevalo M."/>
            <person name="Sterndorff E.B."/>
            <person name="Faurdal D."/>
            <person name="Vuksanovic O."/>
            <person name="Mourched A.-S."/>
            <person name="Charusanti P."/>
            <person name="Shaw S."/>
            <person name="Blin K."/>
            <person name="Weber T."/>
        </authorList>
    </citation>
    <scope>NUCLEOTIDE SEQUENCE [LARGE SCALE GENOMIC DNA]</scope>
    <source>
        <strain evidence="7 8">NBC_00456</strain>
    </source>
</reference>
<gene>
    <name evidence="7" type="ORF">OHB29_39040</name>
</gene>
<keyword evidence="6" id="KW-1003">Cell membrane</keyword>
<evidence type="ECO:0000256" key="6">
    <source>
        <dbReference type="RuleBase" id="RU363041"/>
    </source>
</evidence>
<protein>
    <recommendedName>
        <fullName evidence="6">Probable membrane transporter protein</fullName>
    </recommendedName>
</protein>
<feature type="transmembrane region" description="Helical" evidence="6">
    <location>
        <begin position="175"/>
        <end position="199"/>
    </location>
</feature>
<evidence type="ECO:0000313" key="7">
    <source>
        <dbReference type="EMBL" id="WUG98497.1"/>
    </source>
</evidence>
<proteinExistence type="inferred from homology"/>
<accession>A0ABZ1P3H7</accession>
<keyword evidence="3 6" id="KW-0812">Transmembrane</keyword>
<evidence type="ECO:0000256" key="1">
    <source>
        <dbReference type="ARBA" id="ARBA00004141"/>
    </source>
</evidence>
<feature type="transmembrane region" description="Helical" evidence="6">
    <location>
        <begin position="237"/>
        <end position="255"/>
    </location>
</feature>
<feature type="transmembrane region" description="Helical" evidence="6">
    <location>
        <begin position="206"/>
        <end position="225"/>
    </location>
</feature>
<evidence type="ECO:0000256" key="3">
    <source>
        <dbReference type="ARBA" id="ARBA00022692"/>
    </source>
</evidence>
<keyword evidence="8" id="KW-1185">Reference proteome</keyword>
<evidence type="ECO:0000256" key="2">
    <source>
        <dbReference type="ARBA" id="ARBA00009142"/>
    </source>
</evidence>
<dbReference type="InterPro" id="IPR002781">
    <property type="entry name" value="TM_pro_TauE-like"/>
</dbReference>
<organism evidence="7 8">
    <name type="scientific">Streptomyces violaceus</name>
    <name type="common">Streptomyces venezuelae</name>
    <dbReference type="NCBI Taxonomy" id="1936"/>
    <lineage>
        <taxon>Bacteria</taxon>
        <taxon>Bacillati</taxon>
        <taxon>Actinomycetota</taxon>
        <taxon>Actinomycetes</taxon>
        <taxon>Kitasatosporales</taxon>
        <taxon>Streptomycetaceae</taxon>
        <taxon>Streptomyces</taxon>
    </lineage>
</organism>
<dbReference type="PANTHER" id="PTHR43701:SF2">
    <property type="entry name" value="MEMBRANE TRANSPORTER PROTEIN YJNA-RELATED"/>
    <property type="match status" value="1"/>
</dbReference>
<dbReference type="Pfam" id="PF01925">
    <property type="entry name" value="TauE"/>
    <property type="match status" value="1"/>
</dbReference>
<comment type="subcellular location">
    <subcellularLocation>
        <location evidence="6">Cell membrane</location>
        <topology evidence="6">Multi-pass membrane protein</topology>
    </subcellularLocation>
    <subcellularLocation>
        <location evidence="1">Membrane</location>
        <topology evidence="1">Multi-pass membrane protein</topology>
    </subcellularLocation>
</comment>
<dbReference type="Proteomes" id="UP001341259">
    <property type="component" value="Chromosome"/>
</dbReference>
<feature type="transmembrane region" description="Helical" evidence="6">
    <location>
        <begin position="142"/>
        <end position="163"/>
    </location>
</feature>
<dbReference type="RefSeq" id="WP_328346370.1">
    <property type="nucleotide sequence ID" value="NZ_CP107906.1"/>
</dbReference>
<feature type="transmembrane region" description="Helical" evidence="6">
    <location>
        <begin position="42"/>
        <end position="60"/>
    </location>
</feature>
<dbReference type="InterPro" id="IPR051598">
    <property type="entry name" value="TSUP/Inactive_protease-like"/>
</dbReference>
<name>A0ABZ1P3H7_STRVL</name>
<keyword evidence="5 6" id="KW-0472">Membrane</keyword>